<dbReference type="EMBL" id="CP151516">
    <property type="protein sequence ID" value="WZN66635.1"/>
    <property type="molecule type" value="Genomic_DNA"/>
</dbReference>
<dbReference type="InterPro" id="IPR042505">
    <property type="entry name" value="DYNC2I1"/>
</dbReference>
<dbReference type="SUPFAM" id="SSF50978">
    <property type="entry name" value="WD40 repeat-like"/>
    <property type="match status" value="1"/>
</dbReference>
<feature type="compositionally biased region" description="Basic and acidic residues" evidence="1">
    <location>
        <begin position="107"/>
        <end position="128"/>
    </location>
</feature>
<accession>A0AAX4PLT5</accession>
<proteinExistence type="predicted"/>
<dbReference type="GO" id="GO:0045504">
    <property type="term" value="F:dynein heavy chain binding"/>
    <property type="evidence" value="ECO:0007669"/>
    <property type="project" value="InterPro"/>
</dbReference>
<dbReference type="InterPro" id="IPR001680">
    <property type="entry name" value="WD40_rpt"/>
</dbReference>
<dbReference type="Gene3D" id="2.130.10.10">
    <property type="entry name" value="YVTN repeat-like/Quinoprotein amine dehydrogenase"/>
    <property type="match status" value="2"/>
</dbReference>
<reference evidence="2 3" key="1">
    <citation type="submission" date="2024-03" db="EMBL/GenBank/DDBJ databases">
        <title>Complete genome sequence of the green alga Chloropicon roscoffensis RCC1871.</title>
        <authorList>
            <person name="Lemieux C."/>
            <person name="Pombert J.-F."/>
            <person name="Otis C."/>
            <person name="Turmel M."/>
        </authorList>
    </citation>
    <scope>NUCLEOTIDE SEQUENCE [LARGE SCALE GENOMIC DNA]</scope>
    <source>
        <strain evidence="2 3">RCC1871</strain>
    </source>
</reference>
<dbReference type="GO" id="GO:0005868">
    <property type="term" value="C:cytoplasmic dynein complex"/>
    <property type="evidence" value="ECO:0007669"/>
    <property type="project" value="InterPro"/>
</dbReference>
<sequence>MADEEDEYEGYSDSFEDYDDDDFEEYDEEEEEQEAEDEGEEVPGVQVKVGVGEEEKYLRKLRRERWAALLKSESVVLEEVALDNLFEMPPYSLSQLQRMGCGAFKGKLEKGSSGERREHKRSQTDRVHARSKQTQNPDPQAKANWRGALTRAKVMKSRILASSKAAGSGGGGALQDVLGGGLLRENRQRRLANFVAASGRVIERLLAEGRHRNFEHLLRGEADHRSWDEKTYDDDDIGEGGASAGGLRRLYNLDLCRDLGFGRRVKAVCFSDDRPPLLAVALGPRNDRDGPERESREPSAYDRSSVLGVYDLESAGRPAYACACSGEVSSCVFGPSGSGLVLAGTEEGGVCLWDLGEPDSNHGRFEVERGKKDAAAASPGNYFAALAEPEAAETIAVRWPSYTTEGQASLDLRHSAQEVVSLFRVGGGPEAAAAEDEIEASEAQGARFRVLSVNRCGVSTAWDVCDVPFAQSLAQVTGTDLGLRIGSRYKLVKSGACDVEKLVEGVRGEGSEPVVITAAASAGDDVTTMALGTGEGVAYKCNRFGTRPRPPLYFSPLAHAQESNSKLLRRQEGLVSSPVTGAAFSPSDPRLLLCCHLDGSVCLYRTTQSFPIQTWNWSRPLRLVRWHPNGKTFYALDASSNLVTFDPAGGSGSSEPLACRAMVAGEEAVGGVQAASFELSALRESHKEDTFACCALSNGKAAVFVLAGTT</sequence>
<name>A0AAX4PLT5_9CHLO</name>
<protein>
    <submittedName>
        <fullName evidence="2">Uncharacterized protein</fullName>
    </submittedName>
</protein>
<feature type="region of interest" description="Disordered" evidence="1">
    <location>
        <begin position="1"/>
        <end position="48"/>
    </location>
</feature>
<feature type="region of interest" description="Disordered" evidence="1">
    <location>
        <begin position="107"/>
        <end position="144"/>
    </location>
</feature>
<organism evidence="2 3">
    <name type="scientific">Chloropicon roscoffensis</name>
    <dbReference type="NCBI Taxonomy" id="1461544"/>
    <lineage>
        <taxon>Eukaryota</taxon>
        <taxon>Viridiplantae</taxon>
        <taxon>Chlorophyta</taxon>
        <taxon>Chloropicophyceae</taxon>
        <taxon>Chloropicales</taxon>
        <taxon>Chloropicaceae</taxon>
        <taxon>Chloropicon</taxon>
    </lineage>
</organism>
<dbReference type="GO" id="GO:0042073">
    <property type="term" value="P:intraciliary transport"/>
    <property type="evidence" value="ECO:0007669"/>
    <property type="project" value="InterPro"/>
</dbReference>
<dbReference type="Proteomes" id="UP001472866">
    <property type="component" value="Chromosome 16"/>
</dbReference>
<evidence type="ECO:0000313" key="3">
    <source>
        <dbReference type="Proteomes" id="UP001472866"/>
    </source>
</evidence>
<evidence type="ECO:0000313" key="2">
    <source>
        <dbReference type="EMBL" id="WZN66635.1"/>
    </source>
</evidence>
<feature type="region of interest" description="Disordered" evidence="1">
    <location>
        <begin position="280"/>
        <end position="301"/>
    </location>
</feature>
<dbReference type="InterPro" id="IPR036322">
    <property type="entry name" value="WD40_repeat_dom_sf"/>
</dbReference>
<evidence type="ECO:0000256" key="1">
    <source>
        <dbReference type="SAM" id="MobiDB-lite"/>
    </source>
</evidence>
<dbReference type="InterPro" id="IPR015943">
    <property type="entry name" value="WD40/YVTN_repeat-like_dom_sf"/>
</dbReference>
<dbReference type="GO" id="GO:0045503">
    <property type="term" value="F:dynein light chain binding"/>
    <property type="evidence" value="ECO:0007669"/>
    <property type="project" value="InterPro"/>
</dbReference>
<dbReference type="PANTHER" id="PTHR16022:SF0">
    <property type="entry name" value="CYTOPLASMIC DYNEIN 2 INTERMEDIATE CHAIN 1"/>
    <property type="match status" value="1"/>
</dbReference>
<feature type="compositionally biased region" description="Basic and acidic residues" evidence="1">
    <location>
        <begin position="285"/>
        <end position="300"/>
    </location>
</feature>
<keyword evidence="3" id="KW-1185">Reference proteome</keyword>
<dbReference type="AlphaFoldDB" id="A0AAX4PLT5"/>
<gene>
    <name evidence="2" type="ORF">HKI87_16g82020</name>
</gene>
<dbReference type="Pfam" id="PF00400">
    <property type="entry name" value="WD40"/>
    <property type="match status" value="1"/>
</dbReference>
<feature type="compositionally biased region" description="Acidic residues" evidence="1">
    <location>
        <begin position="1"/>
        <end position="41"/>
    </location>
</feature>
<dbReference type="SMART" id="SM00320">
    <property type="entry name" value="WD40"/>
    <property type="match status" value="3"/>
</dbReference>
<dbReference type="PANTHER" id="PTHR16022">
    <property type="entry name" value="WD REPEAT DOMAIN 60"/>
    <property type="match status" value="1"/>
</dbReference>
<dbReference type="GO" id="GO:0005929">
    <property type="term" value="C:cilium"/>
    <property type="evidence" value="ECO:0007669"/>
    <property type="project" value="GOC"/>
</dbReference>